<dbReference type="CDD" id="cd13426">
    <property type="entry name" value="Peptidase_G1"/>
    <property type="match status" value="1"/>
</dbReference>
<dbReference type="Pfam" id="PF01828">
    <property type="entry name" value="Peptidase_A4"/>
    <property type="match status" value="1"/>
</dbReference>
<dbReference type="PANTHER" id="PTHR37536:SF1">
    <property type="entry name" value="ASPERGILLOPEPSIN, PUTAITVE (AFU_ORTHOLOGUE AFUA_7G01200)"/>
    <property type="match status" value="1"/>
</dbReference>
<name>A0A0A1T356_9HYPO</name>
<dbReference type="InterPro" id="IPR000250">
    <property type="entry name" value="Peptidase_G1"/>
</dbReference>
<dbReference type="InterPro" id="IPR038656">
    <property type="entry name" value="Peptidase_G1_sf"/>
</dbReference>
<keyword evidence="4" id="KW-1185">Reference proteome</keyword>
<dbReference type="GO" id="GO:0070007">
    <property type="term" value="F:glutamic-type endopeptidase activity"/>
    <property type="evidence" value="ECO:0007669"/>
    <property type="project" value="InterPro"/>
</dbReference>
<dbReference type="HOGENOM" id="CLU_066466_3_0_1"/>
<dbReference type="SUPFAM" id="SSF49899">
    <property type="entry name" value="Concanavalin A-like lectins/glucanases"/>
    <property type="match status" value="1"/>
</dbReference>
<feature type="chain" id="PRO_5001978823" description="Concanavalin A-like lectin/glucanase" evidence="2">
    <location>
        <begin position="20"/>
        <end position="246"/>
    </location>
</feature>
<dbReference type="AlphaFoldDB" id="A0A0A1T356"/>
<gene>
    <name evidence="3" type="ORF">VHEMI00843</name>
</gene>
<evidence type="ECO:0008006" key="5">
    <source>
        <dbReference type="Google" id="ProtNLM"/>
    </source>
</evidence>
<dbReference type="OrthoDB" id="2862635at2759"/>
<dbReference type="EMBL" id="CDHN01000001">
    <property type="protein sequence ID" value="CEJ80672.1"/>
    <property type="molecule type" value="Genomic_DNA"/>
</dbReference>
<dbReference type="STRING" id="1531966.A0A0A1T356"/>
<dbReference type="PRINTS" id="PR00977">
    <property type="entry name" value="SCYTLDPTASE"/>
</dbReference>
<reference evidence="3 4" key="1">
    <citation type="journal article" date="2015" name="Genome Announc.">
        <title>Draft Genome Sequence and Gene Annotation of the Entomopathogenic Fungus Verticillium hemipterigenum.</title>
        <authorList>
            <person name="Horn F."/>
            <person name="Habel A."/>
            <person name="Scharf D.H."/>
            <person name="Dworschak J."/>
            <person name="Brakhage A.A."/>
            <person name="Guthke R."/>
            <person name="Hertweck C."/>
            <person name="Linde J."/>
        </authorList>
    </citation>
    <scope>NUCLEOTIDE SEQUENCE [LARGE SCALE GENOMIC DNA]</scope>
</reference>
<protein>
    <recommendedName>
        <fullName evidence="5">Concanavalin A-like lectin/glucanase</fullName>
    </recommendedName>
</protein>
<dbReference type="Proteomes" id="UP000039046">
    <property type="component" value="Unassembled WGS sequence"/>
</dbReference>
<feature type="active site" description="Proton acceptor" evidence="1">
    <location>
        <position position="179"/>
    </location>
</feature>
<dbReference type="PANTHER" id="PTHR37536">
    <property type="entry name" value="PUTATIVE (AFU_ORTHOLOGUE AFUA_3G02970)-RELATED"/>
    <property type="match status" value="1"/>
</dbReference>
<evidence type="ECO:0000313" key="3">
    <source>
        <dbReference type="EMBL" id="CEJ80672.1"/>
    </source>
</evidence>
<proteinExistence type="predicted"/>
<evidence type="ECO:0000256" key="2">
    <source>
        <dbReference type="SAM" id="SignalP"/>
    </source>
</evidence>
<evidence type="ECO:0000256" key="1">
    <source>
        <dbReference type="PIRSR" id="PIRSR600250-50"/>
    </source>
</evidence>
<dbReference type="InterPro" id="IPR013320">
    <property type="entry name" value="ConA-like_dom_sf"/>
</dbReference>
<accession>A0A0A1T356</accession>
<keyword evidence="2" id="KW-0732">Signal</keyword>
<organism evidence="3 4">
    <name type="scientific">[Torrubiella] hemipterigena</name>
    <dbReference type="NCBI Taxonomy" id="1531966"/>
    <lineage>
        <taxon>Eukaryota</taxon>
        <taxon>Fungi</taxon>
        <taxon>Dikarya</taxon>
        <taxon>Ascomycota</taxon>
        <taxon>Pezizomycotina</taxon>
        <taxon>Sordariomycetes</taxon>
        <taxon>Hypocreomycetidae</taxon>
        <taxon>Hypocreales</taxon>
        <taxon>Clavicipitaceae</taxon>
        <taxon>Clavicipitaceae incertae sedis</taxon>
        <taxon>'Torrubiella' clade</taxon>
    </lineage>
</organism>
<sequence length="246" mass="27022">MRYTALVLLASGLAEASQASHVLPVDRLVERATGKRRNGTTWAGVIQHFPNTKTIEATWNVPHCAIHKTDVKLASTVSHWVGIDGGADCTALLQAGMACATYGNNEVTYYSWLEFIPKDPQALNLDVGPGDEIYAKLTATSKTSGVFMENRTTGKNETYSATAEEGRPLCFTTTEWIVEESQGHPGLWMETVRMKGCSAANTKGTKINLDGGDIQDRVVDQKRQQRVEVQNKNDFNILYEGRAVNN</sequence>
<dbReference type="GO" id="GO:0006508">
    <property type="term" value="P:proteolysis"/>
    <property type="evidence" value="ECO:0007669"/>
    <property type="project" value="InterPro"/>
</dbReference>
<dbReference type="Gene3D" id="2.60.120.700">
    <property type="entry name" value="Peptidase G1"/>
    <property type="match status" value="1"/>
</dbReference>
<evidence type="ECO:0000313" key="4">
    <source>
        <dbReference type="Proteomes" id="UP000039046"/>
    </source>
</evidence>
<feature type="signal peptide" evidence="2">
    <location>
        <begin position="1"/>
        <end position="19"/>
    </location>
</feature>